<evidence type="ECO:0000313" key="1">
    <source>
        <dbReference type="EMBL" id="VDN45412.1"/>
    </source>
</evidence>
<dbReference type="InterPro" id="IPR035979">
    <property type="entry name" value="RBD_domain_sf"/>
</dbReference>
<sequence length="73" mass="8135">MEYFCKFGAIEQILLVKPNDDTHEGPATGYVYFAEASAIEKVVTSGPHTIGNAQLVIRPMRKGDPHTEESWEL</sequence>
<proteinExistence type="predicted"/>
<organism evidence="1 2">
    <name type="scientific">Dibothriocephalus latus</name>
    <name type="common">Fish tapeworm</name>
    <name type="synonym">Diphyllobothrium latum</name>
    <dbReference type="NCBI Taxonomy" id="60516"/>
    <lineage>
        <taxon>Eukaryota</taxon>
        <taxon>Metazoa</taxon>
        <taxon>Spiralia</taxon>
        <taxon>Lophotrochozoa</taxon>
        <taxon>Platyhelminthes</taxon>
        <taxon>Cestoda</taxon>
        <taxon>Eucestoda</taxon>
        <taxon>Diphyllobothriidea</taxon>
        <taxon>Diphyllobothriidae</taxon>
        <taxon>Dibothriocephalus</taxon>
    </lineage>
</organism>
<dbReference type="InterPro" id="IPR012677">
    <property type="entry name" value="Nucleotide-bd_a/b_plait_sf"/>
</dbReference>
<keyword evidence="2" id="KW-1185">Reference proteome</keyword>
<dbReference type="SUPFAM" id="SSF54928">
    <property type="entry name" value="RNA-binding domain, RBD"/>
    <property type="match status" value="1"/>
</dbReference>
<dbReference type="Gene3D" id="3.30.70.330">
    <property type="match status" value="1"/>
</dbReference>
<gene>
    <name evidence="1" type="ORF">DILT_LOCUS19594</name>
</gene>
<accession>A0A3P7RQJ1</accession>
<reference evidence="1 2" key="1">
    <citation type="submission" date="2018-11" db="EMBL/GenBank/DDBJ databases">
        <authorList>
            <consortium name="Pathogen Informatics"/>
        </authorList>
    </citation>
    <scope>NUCLEOTIDE SEQUENCE [LARGE SCALE GENOMIC DNA]</scope>
</reference>
<evidence type="ECO:0008006" key="3">
    <source>
        <dbReference type="Google" id="ProtNLM"/>
    </source>
</evidence>
<evidence type="ECO:0000313" key="2">
    <source>
        <dbReference type="Proteomes" id="UP000281553"/>
    </source>
</evidence>
<dbReference type="OrthoDB" id="378874at2759"/>
<protein>
    <recommendedName>
        <fullName evidence="3">RRM domain-containing protein</fullName>
    </recommendedName>
</protein>
<dbReference type="GO" id="GO:0003676">
    <property type="term" value="F:nucleic acid binding"/>
    <property type="evidence" value="ECO:0007669"/>
    <property type="project" value="InterPro"/>
</dbReference>
<name>A0A3P7RQJ1_DIBLA</name>
<dbReference type="EMBL" id="UYRU01116442">
    <property type="protein sequence ID" value="VDN45412.1"/>
    <property type="molecule type" value="Genomic_DNA"/>
</dbReference>
<dbReference type="Proteomes" id="UP000281553">
    <property type="component" value="Unassembled WGS sequence"/>
</dbReference>
<dbReference type="AlphaFoldDB" id="A0A3P7RQJ1"/>